<dbReference type="SMART" id="SM00906">
    <property type="entry name" value="Fungal_trans"/>
    <property type="match status" value="1"/>
</dbReference>
<dbReference type="GO" id="GO:0003677">
    <property type="term" value="F:DNA binding"/>
    <property type="evidence" value="ECO:0007669"/>
    <property type="project" value="UniProtKB-KW"/>
</dbReference>
<evidence type="ECO:0000256" key="3">
    <source>
        <dbReference type="ARBA" id="ARBA00022833"/>
    </source>
</evidence>
<accession>A0AB34KKG6</accession>
<dbReference type="InterPro" id="IPR001138">
    <property type="entry name" value="Zn2Cys6_DnaBD"/>
</dbReference>
<dbReference type="GeneID" id="96008453"/>
<feature type="region of interest" description="Disordered" evidence="8">
    <location>
        <begin position="83"/>
        <end position="171"/>
    </location>
</feature>
<evidence type="ECO:0000256" key="5">
    <source>
        <dbReference type="ARBA" id="ARBA00023125"/>
    </source>
</evidence>
<dbReference type="SUPFAM" id="SSF57701">
    <property type="entry name" value="Zn2/Cys6 DNA-binding domain"/>
    <property type="match status" value="1"/>
</dbReference>
<reference evidence="10 11" key="1">
    <citation type="journal article" date="2020" name="Microbiol. Resour. Announc.">
        <title>Draft Genome Sequence of a Cladosporium Species Isolated from the Mesophotic Ascidian Didemnum maculosum.</title>
        <authorList>
            <person name="Gioti A."/>
            <person name="Siaperas R."/>
            <person name="Nikolaivits E."/>
            <person name="Le Goff G."/>
            <person name="Ouazzani J."/>
            <person name="Kotoulas G."/>
            <person name="Topakas E."/>
        </authorList>
    </citation>
    <scope>NUCLEOTIDE SEQUENCE [LARGE SCALE GENOMIC DNA]</scope>
    <source>
        <strain evidence="10 11">TM138-S3</strain>
    </source>
</reference>
<dbReference type="Proteomes" id="UP000803884">
    <property type="component" value="Unassembled WGS sequence"/>
</dbReference>
<keyword evidence="11" id="KW-1185">Reference proteome</keyword>
<feature type="compositionally biased region" description="Low complexity" evidence="8">
    <location>
        <begin position="665"/>
        <end position="680"/>
    </location>
</feature>
<protein>
    <recommendedName>
        <fullName evidence="9">Zn(2)-C6 fungal-type domain-containing protein</fullName>
    </recommendedName>
</protein>
<dbReference type="Gene3D" id="4.10.240.10">
    <property type="entry name" value="Zn(2)-C6 fungal-type DNA-binding domain"/>
    <property type="match status" value="1"/>
</dbReference>
<keyword evidence="6" id="KW-0804">Transcription</keyword>
<evidence type="ECO:0000256" key="4">
    <source>
        <dbReference type="ARBA" id="ARBA00023015"/>
    </source>
</evidence>
<comment type="caution">
    <text evidence="10">The sequence shown here is derived from an EMBL/GenBank/DDBJ whole genome shotgun (WGS) entry which is preliminary data.</text>
</comment>
<feature type="compositionally biased region" description="Basic and acidic residues" evidence="8">
    <location>
        <begin position="105"/>
        <end position="118"/>
    </location>
</feature>
<keyword evidence="5" id="KW-0238">DNA-binding</keyword>
<evidence type="ECO:0000256" key="7">
    <source>
        <dbReference type="ARBA" id="ARBA00023242"/>
    </source>
</evidence>
<keyword evidence="7" id="KW-0539">Nucleus</keyword>
<evidence type="ECO:0000259" key="9">
    <source>
        <dbReference type="PROSITE" id="PS50048"/>
    </source>
</evidence>
<keyword evidence="2" id="KW-0479">Metal-binding</keyword>
<feature type="region of interest" description="Disordered" evidence="8">
    <location>
        <begin position="660"/>
        <end position="680"/>
    </location>
</feature>
<dbReference type="CDD" id="cd12148">
    <property type="entry name" value="fungal_TF_MHR"/>
    <property type="match status" value="1"/>
</dbReference>
<dbReference type="RefSeq" id="XP_069227658.1">
    <property type="nucleotide sequence ID" value="XM_069375615.1"/>
</dbReference>
<dbReference type="GO" id="GO:0008270">
    <property type="term" value="F:zinc ion binding"/>
    <property type="evidence" value="ECO:0007669"/>
    <property type="project" value="InterPro"/>
</dbReference>
<proteinExistence type="predicted"/>
<evidence type="ECO:0000256" key="6">
    <source>
        <dbReference type="ARBA" id="ARBA00023163"/>
    </source>
</evidence>
<gene>
    <name evidence="10" type="ORF">WHR41_07010</name>
</gene>
<dbReference type="GO" id="GO:0000981">
    <property type="term" value="F:DNA-binding transcription factor activity, RNA polymerase II-specific"/>
    <property type="evidence" value="ECO:0007669"/>
    <property type="project" value="InterPro"/>
</dbReference>
<feature type="compositionally biased region" description="Polar residues" evidence="8">
    <location>
        <begin position="121"/>
        <end position="130"/>
    </location>
</feature>
<evidence type="ECO:0000256" key="8">
    <source>
        <dbReference type="SAM" id="MobiDB-lite"/>
    </source>
</evidence>
<dbReference type="GO" id="GO:0006351">
    <property type="term" value="P:DNA-templated transcription"/>
    <property type="evidence" value="ECO:0007669"/>
    <property type="project" value="InterPro"/>
</dbReference>
<dbReference type="Pfam" id="PF00172">
    <property type="entry name" value="Zn_clus"/>
    <property type="match status" value="1"/>
</dbReference>
<comment type="subcellular location">
    <subcellularLocation>
        <location evidence="1">Nucleus</location>
    </subcellularLocation>
</comment>
<dbReference type="InterPro" id="IPR036864">
    <property type="entry name" value="Zn2-C6_fun-type_DNA-bd_sf"/>
</dbReference>
<dbReference type="InterPro" id="IPR051615">
    <property type="entry name" value="Transcr_Regulatory_Elem"/>
</dbReference>
<organism evidence="10 11">
    <name type="scientific">Cladosporium halotolerans</name>
    <dbReference type="NCBI Taxonomy" id="1052096"/>
    <lineage>
        <taxon>Eukaryota</taxon>
        <taxon>Fungi</taxon>
        <taxon>Dikarya</taxon>
        <taxon>Ascomycota</taxon>
        <taxon>Pezizomycotina</taxon>
        <taxon>Dothideomycetes</taxon>
        <taxon>Dothideomycetidae</taxon>
        <taxon>Cladosporiales</taxon>
        <taxon>Cladosporiaceae</taxon>
        <taxon>Cladosporium</taxon>
    </lineage>
</organism>
<name>A0AB34KKG6_9PEZI</name>
<evidence type="ECO:0000256" key="2">
    <source>
        <dbReference type="ARBA" id="ARBA00022723"/>
    </source>
</evidence>
<feature type="region of interest" description="Disordered" evidence="8">
    <location>
        <begin position="1"/>
        <end position="29"/>
    </location>
</feature>
<evidence type="ECO:0000313" key="11">
    <source>
        <dbReference type="Proteomes" id="UP000803884"/>
    </source>
</evidence>
<evidence type="ECO:0000256" key="1">
    <source>
        <dbReference type="ARBA" id="ARBA00004123"/>
    </source>
</evidence>
<sequence length="741" mass="82095">MVTSTMDVGHDESTETSPRQTGVKRGPRVSKACVNCRRRKIRCTGEKPQCRYCATYNKQCSYQELAKRQRPTHAHIERLQEELRQLKGPPAAGSSETEEAISRTPRQDKEAATAREYDDTATATPSSTVRSDVMPGRYMTVSHGAQSPPANPPTPCGPSTYHGPTSASHDGAVHERRPQQWFTAEREALMPNLLFAAAARQRQMEKLNANLDFDGVDPELAWHLLDLHWNRQHHAFLVTYRPAFMRDMACGGPYFSRILLNAIYFGAAKFSPRLELRKVATDVRTAGWKFRDRVRDLLGRALDYSNITTIQALLLMCNSLFALGDEPSAAWLYVGNARSMIIDLGLHVDVTSRSNLRHLSDEDIEIRRRVFWAAFVIDKIQSLYQGRNAVLQEADCNVPIKFLDEFEELEHWQPFAYATSAEHTGSPCYNVSTFTEMCKLSIILNQVVNAMYGQTRNPRPFSDRTKDLENLDKSLIEWRENLPAHLANALAGGPDIPVPPPHVLSLRAIWHVLRILLHRPFVLDSDPSVRASPTTHACIEVCTAEAANIVQLLKLYDTSFSVRQAPYLLSYATYVAATIHVRLASASRPGSTAHQSLAACLTVLDLNSKTNPAVRKASVVIEALMKAMNVNVDEPMSSGTTTTAVSTNGRASPAVALRKPSAGMTEATHTAHTPQHPTGAPTMTYDPQGMLHPSSAATLDDGSGAYNFEPGSEYFGDFGAFGMDDILFGFNASESIFQDFM</sequence>
<keyword evidence="4" id="KW-0805">Transcription regulation</keyword>
<dbReference type="InterPro" id="IPR007219">
    <property type="entry name" value="XnlR_reg_dom"/>
</dbReference>
<dbReference type="PANTHER" id="PTHR31313">
    <property type="entry name" value="TY1 ENHANCER ACTIVATOR"/>
    <property type="match status" value="1"/>
</dbReference>
<dbReference type="Pfam" id="PF04082">
    <property type="entry name" value="Fungal_trans"/>
    <property type="match status" value="1"/>
</dbReference>
<dbReference type="PANTHER" id="PTHR31313:SF86">
    <property type="entry name" value="ZN(2)-C6 FUNGAL-TYPE DOMAIN-CONTAINING PROTEIN"/>
    <property type="match status" value="1"/>
</dbReference>
<dbReference type="AlphaFoldDB" id="A0AB34KKG6"/>
<dbReference type="PROSITE" id="PS00463">
    <property type="entry name" value="ZN2_CY6_FUNGAL_1"/>
    <property type="match status" value="1"/>
</dbReference>
<dbReference type="CDD" id="cd00067">
    <property type="entry name" value="GAL4"/>
    <property type="match status" value="1"/>
</dbReference>
<dbReference type="PROSITE" id="PS50048">
    <property type="entry name" value="ZN2_CY6_FUNGAL_2"/>
    <property type="match status" value="1"/>
</dbReference>
<keyword evidence="3" id="KW-0862">Zinc</keyword>
<dbReference type="EMBL" id="JAAQHG020000025">
    <property type="protein sequence ID" value="KAL1584552.1"/>
    <property type="molecule type" value="Genomic_DNA"/>
</dbReference>
<feature type="domain" description="Zn(2)-C6 fungal-type" evidence="9">
    <location>
        <begin position="32"/>
        <end position="62"/>
    </location>
</feature>
<dbReference type="GO" id="GO:0005634">
    <property type="term" value="C:nucleus"/>
    <property type="evidence" value="ECO:0007669"/>
    <property type="project" value="UniProtKB-SubCell"/>
</dbReference>
<evidence type="ECO:0000313" key="10">
    <source>
        <dbReference type="EMBL" id="KAL1584552.1"/>
    </source>
</evidence>
<dbReference type="SMART" id="SM00066">
    <property type="entry name" value="GAL4"/>
    <property type="match status" value="1"/>
</dbReference>